<reference evidence="3 4" key="1">
    <citation type="submission" date="2015-03" db="EMBL/GenBank/DDBJ databases">
        <authorList>
            <person name="Lepp D."/>
            <person name="Hassan Y.I."/>
            <person name="Li X.-Z."/>
            <person name="Zhou T."/>
        </authorList>
    </citation>
    <scope>NUCLEOTIDE SEQUENCE [LARGE SCALE GENOMIC DNA]</scope>
    <source>
        <strain evidence="3 4">E84</strain>
    </source>
</reference>
<dbReference type="NCBIfam" id="TIGR01552">
    <property type="entry name" value="phd_fam"/>
    <property type="match status" value="1"/>
</dbReference>
<evidence type="ECO:0000256" key="2">
    <source>
        <dbReference type="RuleBase" id="RU362080"/>
    </source>
</evidence>
<dbReference type="Pfam" id="PF02604">
    <property type="entry name" value="PhdYeFM_antitox"/>
    <property type="match status" value="1"/>
</dbReference>
<dbReference type="Gene3D" id="3.40.1620.10">
    <property type="entry name" value="YefM-like domain"/>
    <property type="match status" value="1"/>
</dbReference>
<dbReference type="PATRIC" id="fig|1293439.3.peg.850"/>
<sequence length="79" mass="8653">MAAITATDAKNKFGQVLEMAQAEPVRIQKNGRDVAIVVSPEQYAALTAQQAAPKVRPLVETLMARSLERRKSLYEALAK</sequence>
<dbReference type="RefSeq" id="WP_046138010.1">
    <property type="nucleotide sequence ID" value="NZ_LANJ01000011.1"/>
</dbReference>
<organism evidence="3 4">
    <name type="scientific">Devosia epidermidihirudinis</name>
    <dbReference type="NCBI Taxonomy" id="1293439"/>
    <lineage>
        <taxon>Bacteria</taxon>
        <taxon>Pseudomonadati</taxon>
        <taxon>Pseudomonadota</taxon>
        <taxon>Alphaproteobacteria</taxon>
        <taxon>Hyphomicrobiales</taxon>
        <taxon>Devosiaceae</taxon>
        <taxon>Devosia</taxon>
    </lineage>
</organism>
<dbReference type="InterPro" id="IPR036165">
    <property type="entry name" value="YefM-like_sf"/>
</dbReference>
<proteinExistence type="inferred from homology"/>
<evidence type="ECO:0000313" key="4">
    <source>
        <dbReference type="Proteomes" id="UP000033411"/>
    </source>
</evidence>
<gene>
    <name evidence="3" type="ORF">WH87_06415</name>
</gene>
<protein>
    <recommendedName>
        <fullName evidence="2">Antitoxin</fullName>
    </recommendedName>
</protein>
<dbReference type="Proteomes" id="UP000033411">
    <property type="component" value="Unassembled WGS sequence"/>
</dbReference>
<evidence type="ECO:0000313" key="3">
    <source>
        <dbReference type="EMBL" id="KKC39763.1"/>
    </source>
</evidence>
<dbReference type="OrthoDB" id="165038at2"/>
<keyword evidence="4" id="KW-1185">Reference proteome</keyword>
<dbReference type="SUPFAM" id="SSF143120">
    <property type="entry name" value="YefM-like"/>
    <property type="match status" value="1"/>
</dbReference>
<evidence type="ECO:0000256" key="1">
    <source>
        <dbReference type="ARBA" id="ARBA00009981"/>
    </source>
</evidence>
<comment type="similarity">
    <text evidence="1 2">Belongs to the phD/YefM antitoxin family.</text>
</comment>
<accession>A0A0F5QGD3</accession>
<comment type="function">
    <text evidence="2">Antitoxin component of a type II toxin-antitoxin (TA) system.</text>
</comment>
<dbReference type="EMBL" id="LANJ01000011">
    <property type="protein sequence ID" value="KKC39763.1"/>
    <property type="molecule type" value="Genomic_DNA"/>
</dbReference>
<dbReference type="InterPro" id="IPR006442">
    <property type="entry name" value="Antitoxin_Phd/YefM"/>
</dbReference>
<comment type="caution">
    <text evidence="3">The sequence shown here is derived from an EMBL/GenBank/DDBJ whole genome shotgun (WGS) entry which is preliminary data.</text>
</comment>
<name>A0A0F5QGD3_9HYPH</name>
<dbReference type="AlphaFoldDB" id="A0A0F5QGD3"/>